<keyword evidence="4 7" id="KW-0812">Transmembrane</keyword>
<feature type="region of interest" description="Disordered" evidence="8">
    <location>
        <begin position="283"/>
        <end position="339"/>
    </location>
</feature>
<evidence type="ECO:0000256" key="2">
    <source>
        <dbReference type="ARBA" id="ARBA00022475"/>
    </source>
</evidence>
<comment type="subcellular location">
    <subcellularLocation>
        <location evidence="7">Cell membrane</location>
        <topology evidence="7">Multi-pass membrane protein</topology>
    </subcellularLocation>
</comment>
<feature type="transmembrane region" description="Helical" evidence="7">
    <location>
        <begin position="254"/>
        <end position="274"/>
    </location>
</feature>
<dbReference type="Pfam" id="PF01790">
    <property type="entry name" value="LGT"/>
    <property type="match status" value="1"/>
</dbReference>
<dbReference type="GO" id="GO:0042158">
    <property type="term" value="P:lipoprotein biosynthetic process"/>
    <property type="evidence" value="ECO:0007669"/>
    <property type="project" value="UniProtKB-UniRule"/>
</dbReference>
<comment type="function">
    <text evidence="7">Catalyzes the transfer of the diacylglyceryl group from phosphatidylglycerol to the sulfhydryl group of the N-terminal cysteine of a prolipoprotein, the first step in the formation of mature lipoproteins.</text>
</comment>
<keyword evidence="2 7" id="KW-1003">Cell membrane</keyword>
<gene>
    <name evidence="7 9" type="primary">lgt</name>
    <name evidence="9" type="ORF">H9751_12460</name>
</gene>
<keyword evidence="3 7" id="KW-0808">Transferase</keyword>
<dbReference type="NCBIfam" id="TIGR00544">
    <property type="entry name" value="lgt"/>
    <property type="match status" value="1"/>
</dbReference>
<dbReference type="PROSITE" id="PS01311">
    <property type="entry name" value="LGT"/>
    <property type="match status" value="1"/>
</dbReference>
<reference evidence="9" key="1">
    <citation type="journal article" date="2021" name="PeerJ">
        <title>Extensive microbial diversity within the chicken gut microbiome revealed by metagenomics and culture.</title>
        <authorList>
            <person name="Gilroy R."/>
            <person name="Ravi A."/>
            <person name="Getino M."/>
            <person name="Pursley I."/>
            <person name="Horton D.L."/>
            <person name="Alikhan N.F."/>
            <person name="Baker D."/>
            <person name="Gharbi K."/>
            <person name="Hall N."/>
            <person name="Watson M."/>
            <person name="Adriaenssens E.M."/>
            <person name="Foster-Nyarko E."/>
            <person name="Jarju S."/>
            <person name="Secka A."/>
            <person name="Antonio M."/>
            <person name="Oren A."/>
            <person name="Chaudhuri R.R."/>
            <person name="La Ragione R."/>
            <person name="Hildebrand F."/>
            <person name="Pallen M.J."/>
        </authorList>
    </citation>
    <scope>NUCLEOTIDE SEQUENCE</scope>
    <source>
        <strain evidence="9">ChiHjej13B12-4958</strain>
    </source>
</reference>
<dbReference type="GO" id="GO:0005886">
    <property type="term" value="C:plasma membrane"/>
    <property type="evidence" value="ECO:0007669"/>
    <property type="project" value="UniProtKB-SubCell"/>
</dbReference>
<feature type="binding site" evidence="7">
    <location>
        <position position="145"/>
    </location>
    <ligand>
        <name>a 1,2-diacyl-sn-glycero-3-phospho-(1'-sn-glycerol)</name>
        <dbReference type="ChEBI" id="CHEBI:64716"/>
    </ligand>
</feature>
<dbReference type="EMBL" id="DWVP01000024">
    <property type="protein sequence ID" value="HJC86324.1"/>
    <property type="molecule type" value="Genomic_DNA"/>
</dbReference>
<sequence length="339" mass="36366">MLDTQILAAIPSPPQGVWQLGPITLRAYALCILAAIVVAVWWTIRRYVGRGGRAETVIDAAIAAVPAGIVGGRIYHVITDNHLYFGEGRDWVDAFKITNGGLGIWGAVIGGGLAVWAVLAYKKVPLAPFADAVAPPILLAQGIGRLGNWFNQELYGGESDAPWALEIYRRVDEDGNIDQMDGVSDGFVLATVQPTFLYELLWNLLIVLVLVWADRRFRLGGGRVFMLYVAGYTFGRFFIELMRTDSATTVFGDIRINTVVSAVVFVGAAALFLVTRNRTREEPEYVFGPPVEGEDGEDADTAGTDGTDDTAGTAASGTGTESADGASAASEDAEDSTRR</sequence>
<dbReference type="PANTHER" id="PTHR30589:SF0">
    <property type="entry name" value="PHOSPHATIDYLGLYCEROL--PROLIPOPROTEIN DIACYLGLYCERYL TRANSFERASE"/>
    <property type="match status" value="1"/>
</dbReference>
<dbReference type="GO" id="GO:0008961">
    <property type="term" value="F:phosphatidylglycerol-prolipoprotein diacylglyceryl transferase activity"/>
    <property type="evidence" value="ECO:0007669"/>
    <property type="project" value="UniProtKB-UniRule"/>
</dbReference>
<dbReference type="HAMAP" id="MF_01147">
    <property type="entry name" value="Lgt"/>
    <property type="match status" value="1"/>
</dbReference>
<evidence type="ECO:0000313" key="10">
    <source>
        <dbReference type="Proteomes" id="UP000823858"/>
    </source>
</evidence>
<keyword evidence="5 7" id="KW-1133">Transmembrane helix</keyword>
<comment type="pathway">
    <text evidence="7">Protein modification; lipoprotein biosynthesis (diacylglyceryl transfer).</text>
</comment>
<name>A0A9D2TRQ6_9CORY</name>
<evidence type="ECO:0000256" key="8">
    <source>
        <dbReference type="SAM" id="MobiDB-lite"/>
    </source>
</evidence>
<dbReference type="PANTHER" id="PTHR30589">
    <property type="entry name" value="PROLIPOPROTEIN DIACYLGLYCERYL TRANSFERASE"/>
    <property type="match status" value="1"/>
</dbReference>
<evidence type="ECO:0000256" key="4">
    <source>
        <dbReference type="ARBA" id="ARBA00022692"/>
    </source>
</evidence>
<feature type="transmembrane region" description="Helical" evidence="7">
    <location>
        <begin position="225"/>
        <end position="242"/>
    </location>
</feature>
<evidence type="ECO:0000256" key="5">
    <source>
        <dbReference type="ARBA" id="ARBA00022989"/>
    </source>
</evidence>
<feature type="transmembrane region" description="Helical" evidence="7">
    <location>
        <begin position="102"/>
        <end position="121"/>
    </location>
</feature>
<dbReference type="EC" id="2.5.1.145" evidence="7"/>
<accession>A0A9D2TRQ6</accession>
<dbReference type="Proteomes" id="UP000823858">
    <property type="component" value="Unassembled WGS sequence"/>
</dbReference>
<keyword evidence="6 7" id="KW-0472">Membrane</keyword>
<comment type="similarity">
    <text evidence="1 7">Belongs to the Lgt family.</text>
</comment>
<organism evidence="9 10">
    <name type="scientific">Candidatus Corynebacterium faecigallinarum</name>
    <dbReference type="NCBI Taxonomy" id="2838528"/>
    <lineage>
        <taxon>Bacteria</taxon>
        <taxon>Bacillati</taxon>
        <taxon>Actinomycetota</taxon>
        <taxon>Actinomycetes</taxon>
        <taxon>Mycobacteriales</taxon>
        <taxon>Corynebacteriaceae</taxon>
        <taxon>Corynebacterium</taxon>
    </lineage>
</organism>
<evidence type="ECO:0000313" key="9">
    <source>
        <dbReference type="EMBL" id="HJC86324.1"/>
    </source>
</evidence>
<evidence type="ECO:0000256" key="1">
    <source>
        <dbReference type="ARBA" id="ARBA00007150"/>
    </source>
</evidence>
<evidence type="ECO:0000256" key="6">
    <source>
        <dbReference type="ARBA" id="ARBA00023136"/>
    </source>
</evidence>
<protein>
    <recommendedName>
        <fullName evidence="7">Phosphatidylglycerol--prolipoprotein diacylglyceryl transferase</fullName>
        <ecNumber evidence="7">2.5.1.145</ecNumber>
    </recommendedName>
</protein>
<evidence type="ECO:0000256" key="3">
    <source>
        <dbReference type="ARBA" id="ARBA00022679"/>
    </source>
</evidence>
<proteinExistence type="inferred from homology"/>
<comment type="catalytic activity">
    <reaction evidence="7">
        <text>L-cysteinyl-[prolipoprotein] + a 1,2-diacyl-sn-glycero-3-phospho-(1'-sn-glycerol) = an S-1,2-diacyl-sn-glyceryl-L-cysteinyl-[prolipoprotein] + sn-glycerol 1-phosphate + H(+)</text>
        <dbReference type="Rhea" id="RHEA:56712"/>
        <dbReference type="Rhea" id="RHEA-COMP:14679"/>
        <dbReference type="Rhea" id="RHEA-COMP:14680"/>
        <dbReference type="ChEBI" id="CHEBI:15378"/>
        <dbReference type="ChEBI" id="CHEBI:29950"/>
        <dbReference type="ChEBI" id="CHEBI:57685"/>
        <dbReference type="ChEBI" id="CHEBI:64716"/>
        <dbReference type="ChEBI" id="CHEBI:140658"/>
        <dbReference type="EC" id="2.5.1.145"/>
    </reaction>
</comment>
<dbReference type="InterPro" id="IPR001640">
    <property type="entry name" value="Lgt"/>
</dbReference>
<reference evidence="9" key="2">
    <citation type="submission" date="2021-04" db="EMBL/GenBank/DDBJ databases">
        <authorList>
            <person name="Gilroy R."/>
        </authorList>
    </citation>
    <scope>NUCLEOTIDE SEQUENCE</scope>
    <source>
        <strain evidence="9">ChiHjej13B12-4958</strain>
    </source>
</reference>
<feature type="transmembrane region" description="Helical" evidence="7">
    <location>
        <begin position="196"/>
        <end position="213"/>
    </location>
</feature>
<dbReference type="AlphaFoldDB" id="A0A9D2TRQ6"/>
<feature type="compositionally biased region" description="Low complexity" evidence="8">
    <location>
        <begin position="301"/>
        <end position="330"/>
    </location>
</feature>
<feature type="transmembrane region" description="Helical" evidence="7">
    <location>
        <begin position="23"/>
        <end position="44"/>
    </location>
</feature>
<evidence type="ECO:0000256" key="7">
    <source>
        <dbReference type="HAMAP-Rule" id="MF_01147"/>
    </source>
</evidence>
<comment type="caution">
    <text evidence="9">The sequence shown here is derived from an EMBL/GenBank/DDBJ whole genome shotgun (WGS) entry which is preliminary data.</text>
</comment>